<proteinExistence type="predicted"/>
<organism evidence="3 4">
    <name type="scientific">Eimeria brunetti</name>
    <dbReference type="NCBI Taxonomy" id="51314"/>
    <lineage>
        <taxon>Eukaryota</taxon>
        <taxon>Sar</taxon>
        <taxon>Alveolata</taxon>
        <taxon>Apicomplexa</taxon>
        <taxon>Conoidasida</taxon>
        <taxon>Coccidia</taxon>
        <taxon>Eucoccidiorida</taxon>
        <taxon>Eimeriorina</taxon>
        <taxon>Eimeriidae</taxon>
        <taxon>Eimeria</taxon>
    </lineage>
</organism>
<dbReference type="InterPro" id="IPR021150">
    <property type="entry name" value="Ubiq_cyt_c_chap"/>
</dbReference>
<dbReference type="Proteomes" id="UP000030750">
    <property type="component" value="Unassembled WGS sequence"/>
</dbReference>
<evidence type="ECO:0000259" key="2">
    <source>
        <dbReference type="Pfam" id="PF03981"/>
    </source>
</evidence>
<gene>
    <name evidence="3" type="ORF">EBH_0006060</name>
</gene>
<sequence>MVRGSSEDAPRTLRYQSTCNRVSSTVDPETCTRDDSRRPTVPNGGDRPFIWRTTKDRFIDFCLSPEEEARLKVFHERIIASPWSSVKVDEVAECLLTQGDREKAVQIPLLQRIRSFWRGLEEAGRRLFRTVIPCYEDTMLTAECFGIGEEDFNSRIYFLLVHVWSLHCALQRAGLETLKIKLWDALWDFLTNILIKEGASHTQDAPPNDGISHGDLQVSEFKVPAVLREQQFTSLGFCVSLDEAFEDETAFPAGQLAHRLWVTVFEAKEKRRDCPELIALTTYTMRVRSFALKLPREALVAGAFRWPAWPPVKSSTSSQASDPQ</sequence>
<dbReference type="Pfam" id="PF03981">
    <property type="entry name" value="Ubiq_cyt_C_chap"/>
    <property type="match status" value="1"/>
</dbReference>
<evidence type="ECO:0000313" key="4">
    <source>
        <dbReference type="Proteomes" id="UP000030750"/>
    </source>
</evidence>
<evidence type="ECO:0000256" key="1">
    <source>
        <dbReference type="SAM" id="MobiDB-lite"/>
    </source>
</evidence>
<keyword evidence="4" id="KW-1185">Reference proteome</keyword>
<protein>
    <submittedName>
        <fullName evidence="3">Ubiquinol-cytochrome c chaperone, related</fullName>
    </submittedName>
</protein>
<feature type="domain" description="Ubiquinol-cytochrome c chaperone" evidence="2">
    <location>
        <begin position="216"/>
        <end position="306"/>
    </location>
</feature>
<name>U6LUX6_9EIME</name>
<dbReference type="EMBL" id="HG713253">
    <property type="protein sequence ID" value="CDJ53063.1"/>
    <property type="molecule type" value="Genomic_DNA"/>
</dbReference>
<evidence type="ECO:0000313" key="3">
    <source>
        <dbReference type="EMBL" id="CDJ53063.1"/>
    </source>
</evidence>
<feature type="region of interest" description="Disordered" evidence="1">
    <location>
        <begin position="24"/>
        <end position="47"/>
    </location>
</feature>
<dbReference type="AlphaFoldDB" id="U6LUX6"/>
<accession>U6LUX6</accession>
<reference evidence="3" key="1">
    <citation type="submission" date="2013-10" db="EMBL/GenBank/DDBJ databases">
        <title>Genomic analysis of the causative agents of coccidiosis in chickens.</title>
        <authorList>
            <person name="Reid A.J."/>
            <person name="Blake D."/>
            <person name="Billington K."/>
            <person name="Browne H."/>
            <person name="Dunn M."/>
            <person name="Hung S."/>
            <person name="Kawahara F."/>
            <person name="Miranda-Saavedra D."/>
            <person name="Mourier T."/>
            <person name="Nagra H."/>
            <person name="Otto T.D."/>
            <person name="Rawlings N."/>
            <person name="Sanchez A."/>
            <person name="Sanders M."/>
            <person name="Subramaniam C."/>
            <person name="Tay Y."/>
            <person name="Dear P."/>
            <person name="Doerig C."/>
            <person name="Gruber A."/>
            <person name="Parkinson J."/>
            <person name="Shirley M."/>
            <person name="Wan K.L."/>
            <person name="Berriman M."/>
            <person name="Tomley F."/>
            <person name="Pain A."/>
        </authorList>
    </citation>
    <scope>NUCLEOTIDE SEQUENCE [LARGE SCALE GENOMIC DNA]</scope>
    <source>
        <strain evidence="3">Houghton</strain>
    </source>
</reference>
<dbReference type="OrthoDB" id="346923at2759"/>
<reference evidence="3" key="2">
    <citation type="submission" date="2013-10" db="EMBL/GenBank/DDBJ databases">
        <authorList>
            <person name="Aslett M."/>
        </authorList>
    </citation>
    <scope>NUCLEOTIDE SEQUENCE [LARGE SCALE GENOMIC DNA]</scope>
    <source>
        <strain evidence="3">Houghton</strain>
    </source>
</reference>
<dbReference type="VEuPathDB" id="ToxoDB:EBH_0006060"/>